<keyword evidence="3" id="KW-0446">Lipid-binding</keyword>
<evidence type="ECO:0000256" key="5">
    <source>
        <dbReference type="PIRNR" id="PIRNR036893"/>
    </source>
</evidence>
<dbReference type="GO" id="GO:0005737">
    <property type="term" value="C:cytoplasm"/>
    <property type="evidence" value="ECO:0007669"/>
    <property type="project" value="TreeGrafter"/>
</dbReference>
<evidence type="ECO:0000256" key="3">
    <source>
        <dbReference type="ARBA" id="ARBA00023121"/>
    </source>
</evidence>
<comment type="similarity">
    <text evidence="1 5">Belongs to the calycin superfamily. Lipocalin family.</text>
</comment>
<keyword evidence="4" id="KW-0873">Pyrrolidone carboxylic acid</keyword>
<comment type="caution">
    <text evidence="7">The sequence shown here is derived from an EMBL/GenBank/DDBJ whole genome shotgun (WGS) entry which is preliminary data.</text>
</comment>
<evidence type="ECO:0000259" key="6">
    <source>
        <dbReference type="Pfam" id="PF08212"/>
    </source>
</evidence>
<evidence type="ECO:0000313" key="7">
    <source>
        <dbReference type="EMBL" id="RMZ94158.1"/>
    </source>
</evidence>
<dbReference type="InterPro" id="IPR000566">
    <property type="entry name" value="Lipocln_cytosolic_FA-bd_dom"/>
</dbReference>
<dbReference type="GO" id="GO:0006629">
    <property type="term" value="P:lipid metabolic process"/>
    <property type="evidence" value="ECO:0007669"/>
    <property type="project" value="TreeGrafter"/>
</dbReference>
<dbReference type="PRINTS" id="PR01219">
    <property type="entry name" value="APOLIPOPROTD"/>
</dbReference>
<evidence type="ECO:0000256" key="2">
    <source>
        <dbReference type="ARBA" id="ARBA00019890"/>
    </source>
</evidence>
<feature type="signal peptide" evidence="5">
    <location>
        <begin position="1"/>
        <end position="24"/>
    </location>
</feature>
<evidence type="ECO:0000256" key="1">
    <source>
        <dbReference type="ARBA" id="ARBA00006889"/>
    </source>
</evidence>
<protein>
    <recommendedName>
        <fullName evidence="2">Apolipoprotein D</fullName>
    </recommendedName>
</protein>
<name>A0A3M7P503_BRAPC</name>
<dbReference type="AlphaFoldDB" id="A0A3M7P503"/>
<dbReference type="GO" id="GO:0006869">
    <property type="term" value="P:lipid transport"/>
    <property type="evidence" value="ECO:0007669"/>
    <property type="project" value="InterPro"/>
</dbReference>
<dbReference type="GO" id="GO:0007420">
    <property type="term" value="P:brain development"/>
    <property type="evidence" value="ECO:0007669"/>
    <property type="project" value="InterPro"/>
</dbReference>
<dbReference type="PIRSF" id="PIRSF036893">
    <property type="entry name" value="Lipocalin_ApoD"/>
    <property type="match status" value="1"/>
</dbReference>
<evidence type="ECO:0000313" key="8">
    <source>
        <dbReference type="Proteomes" id="UP000276133"/>
    </source>
</evidence>
<dbReference type="PANTHER" id="PTHR10612">
    <property type="entry name" value="APOLIPOPROTEIN D"/>
    <property type="match status" value="1"/>
</dbReference>
<keyword evidence="5" id="KW-0732">Signal</keyword>
<evidence type="ECO:0000256" key="4">
    <source>
        <dbReference type="ARBA" id="ARBA00023283"/>
    </source>
</evidence>
<dbReference type="Proteomes" id="UP000276133">
    <property type="component" value="Unassembled WGS sequence"/>
</dbReference>
<sequence length="194" mass="23183">MIFKVHKCMFIILVNSLLVSITFSDVIRLGKCPFVRLQRGFKHILFVGDWYEVARNPIMLFSNTKCNKVNFKKDEDKYNFRSSLVFKNFKKEIIFDAFAYSPYANEPAKMKIEYPLTLLKTNISFPYWVLYTDYDYAIMWSCAEYLKILHFEYFWIFSRKPYISEEKLRDLSDVLTLSNIDTSFMVRTEQTGCM</sequence>
<dbReference type="OrthoDB" id="10048091at2759"/>
<gene>
    <name evidence="7" type="ORF">BpHYR1_047450</name>
</gene>
<feature type="chain" id="PRO_5017856839" description="Apolipoprotein D" evidence="5">
    <location>
        <begin position="25"/>
        <end position="194"/>
    </location>
</feature>
<proteinExistence type="inferred from homology"/>
<dbReference type="SUPFAM" id="SSF50814">
    <property type="entry name" value="Lipocalins"/>
    <property type="match status" value="1"/>
</dbReference>
<dbReference type="Gene3D" id="2.40.128.20">
    <property type="match status" value="1"/>
</dbReference>
<feature type="domain" description="Lipocalin/cytosolic fatty-acid binding" evidence="6">
    <location>
        <begin position="46"/>
        <end position="189"/>
    </location>
</feature>
<reference evidence="7 8" key="1">
    <citation type="journal article" date="2018" name="Sci. Rep.">
        <title>Genomic signatures of local adaptation to the degree of environmental predictability in rotifers.</title>
        <authorList>
            <person name="Franch-Gras L."/>
            <person name="Hahn C."/>
            <person name="Garcia-Roger E.M."/>
            <person name="Carmona M.J."/>
            <person name="Serra M."/>
            <person name="Gomez A."/>
        </authorList>
    </citation>
    <scope>NUCLEOTIDE SEQUENCE [LARGE SCALE GENOMIC DNA]</scope>
    <source>
        <strain evidence="7">HYR1</strain>
    </source>
</reference>
<dbReference type="GO" id="GO:0008289">
    <property type="term" value="F:lipid binding"/>
    <property type="evidence" value="ECO:0007669"/>
    <property type="project" value="UniProtKB-KW"/>
</dbReference>
<dbReference type="InterPro" id="IPR022271">
    <property type="entry name" value="Lipocalin_ApoD"/>
</dbReference>
<keyword evidence="8" id="KW-1185">Reference proteome</keyword>
<dbReference type="GO" id="GO:0042246">
    <property type="term" value="P:tissue regeneration"/>
    <property type="evidence" value="ECO:0007669"/>
    <property type="project" value="InterPro"/>
</dbReference>
<organism evidence="7 8">
    <name type="scientific">Brachionus plicatilis</name>
    <name type="common">Marine rotifer</name>
    <name type="synonym">Brachionus muelleri</name>
    <dbReference type="NCBI Taxonomy" id="10195"/>
    <lineage>
        <taxon>Eukaryota</taxon>
        <taxon>Metazoa</taxon>
        <taxon>Spiralia</taxon>
        <taxon>Gnathifera</taxon>
        <taxon>Rotifera</taxon>
        <taxon>Eurotatoria</taxon>
        <taxon>Monogononta</taxon>
        <taxon>Pseudotrocha</taxon>
        <taxon>Ploima</taxon>
        <taxon>Brachionidae</taxon>
        <taxon>Brachionus</taxon>
    </lineage>
</organism>
<dbReference type="EMBL" id="REGN01013255">
    <property type="protein sequence ID" value="RMZ94158.1"/>
    <property type="molecule type" value="Genomic_DNA"/>
</dbReference>
<accession>A0A3M7P503</accession>
<dbReference type="InterPro" id="IPR002969">
    <property type="entry name" value="ApolipopD"/>
</dbReference>
<dbReference type="GO" id="GO:0000302">
    <property type="term" value="P:response to reactive oxygen species"/>
    <property type="evidence" value="ECO:0007669"/>
    <property type="project" value="TreeGrafter"/>
</dbReference>
<dbReference type="InterPro" id="IPR012674">
    <property type="entry name" value="Calycin"/>
</dbReference>
<dbReference type="Pfam" id="PF08212">
    <property type="entry name" value="Lipocalin_2"/>
    <property type="match status" value="1"/>
</dbReference>
<dbReference type="PANTHER" id="PTHR10612:SF34">
    <property type="entry name" value="APOLIPOPROTEIN D"/>
    <property type="match status" value="1"/>
</dbReference>